<evidence type="ECO:0000313" key="1">
    <source>
        <dbReference type="EMBL" id="EEA90985.1"/>
    </source>
</evidence>
<dbReference type="InterPro" id="IPR006379">
    <property type="entry name" value="HAD-SF_hydro_IIB"/>
</dbReference>
<dbReference type="Gene3D" id="3.40.50.1000">
    <property type="entry name" value="HAD superfamily/HAD-like"/>
    <property type="match status" value="1"/>
</dbReference>
<dbReference type="InterPro" id="IPR023214">
    <property type="entry name" value="HAD_sf"/>
</dbReference>
<name>B6G9Q9_9ACTN</name>
<dbReference type="PANTHER" id="PTHR10000:SF8">
    <property type="entry name" value="HAD SUPERFAMILY HYDROLASE-LIKE, TYPE 3"/>
    <property type="match status" value="1"/>
</dbReference>
<dbReference type="GO" id="GO:0005829">
    <property type="term" value="C:cytosol"/>
    <property type="evidence" value="ECO:0007669"/>
    <property type="project" value="TreeGrafter"/>
</dbReference>
<proteinExistence type="predicted"/>
<gene>
    <name evidence="1" type="ORF">COLSTE_00800</name>
</gene>
<dbReference type="HOGENOM" id="CLU_044146_3_1_11"/>
<dbReference type="Gene3D" id="3.30.1240.10">
    <property type="match status" value="1"/>
</dbReference>
<reference evidence="1 2" key="2">
    <citation type="submission" date="2008-10" db="EMBL/GenBank/DDBJ databases">
        <authorList>
            <person name="Fulton L."/>
            <person name="Clifton S."/>
            <person name="Fulton B."/>
            <person name="Xu J."/>
            <person name="Minx P."/>
            <person name="Pepin K.H."/>
            <person name="Johnson M."/>
            <person name="Thiruvilangam P."/>
            <person name="Bhonagiri V."/>
            <person name="Nash W.E."/>
            <person name="Mardis E.R."/>
            <person name="Wilson R.K."/>
        </authorList>
    </citation>
    <scope>NUCLEOTIDE SEQUENCE [LARGE SCALE GENOMIC DNA]</scope>
    <source>
        <strain evidence="1 2">DSM 13279</strain>
    </source>
</reference>
<evidence type="ECO:0000313" key="2">
    <source>
        <dbReference type="Proteomes" id="UP000003560"/>
    </source>
</evidence>
<comment type="caution">
    <text evidence="1">The sequence shown here is derived from an EMBL/GenBank/DDBJ whole genome shotgun (WGS) entry which is preliminary data.</text>
</comment>
<dbReference type="STRING" id="445975.COLSTE_00800"/>
<sequence>MASLDPRDIVVAFDMDGTLLDADNNVIGGQETVDALGRLQERGCTMAIGTGRLDHDIICAGERFGLHFANRISQHGAVRVSGGRIEAELLDPASALAIFERIEHAPVRIEINTVSNRYWTSERDPSFPKELYDSHIIKSDMRELIRCQPVVLFLVVGDAADLEPIARMVNETYRDVQAVMSSATSLELMPRGVSKGAALAKMYAGKRIFAIGDAPNDFEMFGKAERSYLVSDVACPVDVVREPSILEALRDIERYLA</sequence>
<dbReference type="RefSeq" id="WP_006720462.1">
    <property type="nucleotide sequence ID" value="NZ_CP085935.1"/>
</dbReference>
<dbReference type="Proteomes" id="UP000003560">
    <property type="component" value="Unassembled WGS sequence"/>
</dbReference>
<dbReference type="SUPFAM" id="SSF56784">
    <property type="entry name" value="HAD-like"/>
    <property type="match status" value="1"/>
</dbReference>
<dbReference type="NCBIfam" id="TIGR01484">
    <property type="entry name" value="HAD-SF-IIB"/>
    <property type="match status" value="1"/>
</dbReference>
<reference evidence="1 2" key="1">
    <citation type="submission" date="2008-10" db="EMBL/GenBank/DDBJ databases">
        <title>Draft genome sequence of Collinsella stercoris (DSM 13279).</title>
        <authorList>
            <person name="Sudarsanam P."/>
            <person name="Ley R."/>
            <person name="Guruge J."/>
            <person name="Turnbaugh P.J."/>
            <person name="Mahowald M."/>
            <person name="Liep D."/>
            <person name="Gordon J."/>
        </authorList>
    </citation>
    <scope>NUCLEOTIDE SEQUENCE [LARGE SCALE GENOMIC DNA]</scope>
    <source>
        <strain evidence="1 2">DSM 13279</strain>
    </source>
</reference>
<dbReference type="EMBL" id="ABXJ01000047">
    <property type="protein sequence ID" value="EEA90985.1"/>
    <property type="molecule type" value="Genomic_DNA"/>
</dbReference>
<dbReference type="GeneID" id="98003065"/>
<keyword evidence="2" id="KW-1185">Reference proteome</keyword>
<dbReference type="GO" id="GO:0016791">
    <property type="term" value="F:phosphatase activity"/>
    <property type="evidence" value="ECO:0007669"/>
    <property type="project" value="TreeGrafter"/>
</dbReference>
<keyword evidence="1" id="KW-0378">Hydrolase</keyword>
<accession>B6G9Q9</accession>
<dbReference type="GO" id="GO:0000287">
    <property type="term" value="F:magnesium ion binding"/>
    <property type="evidence" value="ECO:0007669"/>
    <property type="project" value="TreeGrafter"/>
</dbReference>
<protein>
    <submittedName>
        <fullName evidence="1">HAD hydrolase, family IIB</fullName>
    </submittedName>
</protein>
<dbReference type="Pfam" id="PF08282">
    <property type="entry name" value="Hydrolase_3"/>
    <property type="match status" value="1"/>
</dbReference>
<dbReference type="AlphaFoldDB" id="B6G9Q9"/>
<dbReference type="InterPro" id="IPR036412">
    <property type="entry name" value="HAD-like_sf"/>
</dbReference>
<dbReference type="eggNOG" id="COG0561">
    <property type="taxonomic scope" value="Bacteria"/>
</dbReference>
<dbReference type="PANTHER" id="PTHR10000">
    <property type="entry name" value="PHOSPHOSERINE PHOSPHATASE"/>
    <property type="match status" value="1"/>
</dbReference>
<organism evidence="1 2">
    <name type="scientific">Collinsella stercoris DSM 13279</name>
    <dbReference type="NCBI Taxonomy" id="445975"/>
    <lineage>
        <taxon>Bacteria</taxon>
        <taxon>Bacillati</taxon>
        <taxon>Actinomycetota</taxon>
        <taxon>Coriobacteriia</taxon>
        <taxon>Coriobacteriales</taxon>
        <taxon>Coriobacteriaceae</taxon>
        <taxon>Collinsella</taxon>
    </lineage>
</organism>